<dbReference type="EC" id="6.3.1.2" evidence="5"/>
<dbReference type="PROSITE" id="PS51986">
    <property type="entry name" value="GS_BETA_GRASP"/>
    <property type="match status" value="1"/>
</dbReference>
<dbReference type="SUPFAM" id="SSF55931">
    <property type="entry name" value="Glutamine synthetase/guanido kinase"/>
    <property type="match status" value="1"/>
</dbReference>
<dbReference type="eggNOG" id="COG3968">
    <property type="taxonomic scope" value="Bacteria"/>
</dbReference>
<feature type="domain" description="GS beta-grasp" evidence="3">
    <location>
        <begin position="120"/>
        <end position="209"/>
    </location>
</feature>
<dbReference type="PANTHER" id="PTHR42974">
    <property type="entry name" value="GLUTAMINE SYNTHETASE"/>
    <property type="match status" value="1"/>
</dbReference>
<evidence type="ECO:0000259" key="4">
    <source>
        <dbReference type="PROSITE" id="PS51987"/>
    </source>
</evidence>
<dbReference type="InterPro" id="IPR027303">
    <property type="entry name" value="Gln_synth_gly_rich_site"/>
</dbReference>
<dbReference type="InterPro" id="IPR008147">
    <property type="entry name" value="Gln_synt_N"/>
</dbReference>
<dbReference type="STRING" id="616991.GCA_000733925_03022"/>
<dbReference type="InterPro" id="IPR040577">
    <property type="entry name" value="Gln-synt_C"/>
</dbReference>
<evidence type="ECO:0000256" key="1">
    <source>
        <dbReference type="PROSITE-ProRule" id="PRU01330"/>
    </source>
</evidence>
<feature type="domain" description="GS catalytic" evidence="4">
    <location>
        <begin position="214"/>
        <end position="651"/>
    </location>
</feature>
<reference evidence="5 6" key="1">
    <citation type="submission" date="2017-07" db="EMBL/GenBank/DDBJ databases">
        <title>Genome Sequence of Arenibacter algicola Strain SMS7 Isolated from a culture of the Diatom Skeletonema marinoi.</title>
        <authorList>
            <person name="Topel M."/>
            <person name="Pinder M.I.M."/>
            <person name="Johansson O.N."/>
            <person name="Kourtchenko O."/>
            <person name="Godhe A."/>
            <person name="Clarke A.K."/>
        </authorList>
    </citation>
    <scope>NUCLEOTIDE SEQUENCE [LARGE SCALE GENOMIC DNA]</scope>
    <source>
        <strain evidence="5 6">SMS7</strain>
    </source>
</reference>
<dbReference type="EMBL" id="CP022515">
    <property type="protein sequence ID" value="ASO08227.1"/>
    <property type="molecule type" value="Genomic_DNA"/>
</dbReference>
<dbReference type="InterPro" id="IPR008146">
    <property type="entry name" value="Gln_synth_cat_dom"/>
</dbReference>
<evidence type="ECO:0000259" key="3">
    <source>
        <dbReference type="PROSITE" id="PS51986"/>
    </source>
</evidence>
<protein>
    <submittedName>
        <fullName evidence="5">Glutamine synthetase</fullName>
        <ecNumber evidence="5">6.3.1.2</ecNumber>
    </submittedName>
</protein>
<gene>
    <name evidence="5" type="primary">glnA</name>
    <name evidence="5" type="ORF">AREALGSMS7_04841</name>
</gene>
<dbReference type="GO" id="GO:0004356">
    <property type="term" value="F:glutamine synthetase activity"/>
    <property type="evidence" value="ECO:0007669"/>
    <property type="project" value="UniProtKB-EC"/>
</dbReference>
<comment type="similarity">
    <text evidence="1 2">Belongs to the glutamine synthetase family.</text>
</comment>
<dbReference type="Pfam" id="PF00120">
    <property type="entry name" value="Gln-synt_C"/>
    <property type="match status" value="1"/>
</dbReference>
<sequence length="764" mass="87125">MLIFFWRPLFFWGYIIKYVFYVDYFNELLFLSKNEFMSNQRFKAIASSHTRSEMDVEETGRRSEYFGMNVFNEERMLQYLTKDAYDRVKAAVVSGVKIERKVADQVAEGMKTWAISMGATHYTHWFQPLTGTTAEKHDAFFDFSPEGRVMEKFGGGQLVQQESDASSFPNGGIRNTFEARGYTAWDPTSPAFLYGTTLCIPTVFVAYTGEALDNKAPLLRALNAMDEAATAVAKFFDKNVTKVYATLGWEQEYFLIDKSLAFSRPDISLAGRTLVGQSAAKGQQLDDHYFGVIPNRVLNFMKDLERECTKLGIPVKTRHNEVAPNQFELAPIFEETNLAVDHNLLLMDVMDKIADKHFFKVLFHEKPFRGINGSGKHNNWSLSTDTGVNLLSPGSTPMKNLQFLTFFVNTIKAVDNYEELLRSSIASAGNDHRLGANEAPPAILSIFIGEQLNEVLNELEGVTKGKLSPEEKTELKLNVVGKIPEILLDNTDRNRTSPFAFTGNKFEMRGVGSKTNCAKPMTVLNTIVAKQLMAFKKEVDQLVDKKGLKKDEAIFNVLREYIKTSKRIRFEGDGYSEVWENEAKSRGLSNNKNTPKALQVLTSKESLALFKSMNVMSEIEVRVRQEVELEEYILHIQIEGRVFNELAYSYIIPAAVEYQNKLIKNVVGLKEIYGAAHKKMSESQLDIVERISEHIRAIKIKTDAMVDERKKANNMSDINKKAFAYCDNVRPYFDEIRYHCDKLEQLIGDEYWPLTKYRELLFIK</sequence>
<evidence type="ECO:0000313" key="6">
    <source>
        <dbReference type="Proteomes" id="UP000204551"/>
    </source>
</evidence>
<dbReference type="InterPro" id="IPR014746">
    <property type="entry name" value="Gln_synth/guanido_kin_cat_dom"/>
</dbReference>
<accession>A0A221V3P8</accession>
<evidence type="ECO:0000313" key="5">
    <source>
        <dbReference type="EMBL" id="ASO08227.1"/>
    </source>
</evidence>
<evidence type="ECO:0000256" key="2">
    <source>
        <dbReference type="RuleBase" id="RU000384"/>
    </source>
</evidence>
<dbReference type="PROSITE" id="PS00181">
    <property type="entry name" value="GLNA_ATP"/>
    <property type="match status" value="1"/>
</dbReference>
<dbReference type="KEGG" id="aalg:AREALGSMS7_04841"/>
<dbReference type="Proteomes" id="UP000204551">
    <property type="component" value="Chromosome"/>
</dbReference>
<dbReference type="SMART" id="SM01230">
    <property type="entry name" value="Gln-synt_C"/>
    <property type="match status" value="1"/>
</dbReference>
<dbReference type="Gene3D" id="1.20.120.1560">
    <property type="match status" value="1"/>
</dbReference>
<dbReference type="PANTHER" id="PTHR42974:SF1">
    <property type="entry name" value="TYPE-3 GLUTAMINE SYNTHETASE"/>
    <property type="match status" value="1"/>
</dbReference>
<dbReference type="GO" id="GO:0006542">
    <property type="term" value="P:glutamine biosynthetic process"/>
    <property type="evidence" value="ECO:0007669"/>
    <property type="project" value="InterPro"/>
</dbReference>
<dbReference type="AlphaFoldDB" id="A0A221V3P8"/>
<proteinExistence type="inferred from homology"/>
<dbReference type="Pfam" id="PF18318">
    <property type="entry name" value="Gln-synt_C-ter"/>
    <property type="match status" value="1"/>
</dbReference>
<dbReference type="Gene3D" id="3.30.590.10">
    <property type="entry name" value="Glutamine synthetase/guanido kinase, catalytic domain"/>
    <property type="match status" value="1"/>
</dbReference>
<keyword evidence="5" id="KW-0436">Ligase</keyword>
<dbReference type="Pfam" id="PF12437">
    <property type="entry name" value="GSIII_N"/>
    <property type="match status" value="1"/>
</dbReference>
<name>A0A221V3P8_9FLAO</name>
<dbReference type="PROSITE" id="PS51987">
    <property type="entry name" value="GS_CATALYTIC"/>
    <property type="match status" value="1"/>
</dbReference>
<dbReference type="InterPro" id="IPR022147">
    <property type="entry name" value="GSIII_N"/>
</dbReference>
<organism evidence="5 6">
    <name type="scientific">Arenibacter algicola</name>
    <dbReference type="NCBI Taxonomy" id="616991"/>
    <lineage>
        <taxon>Bacteria</taxon>
        <taxon>Pseudomonadati</taxon>
        <taxon>Bacteroidota</taxon>
        <taxon>Flavobacteriia</taxon>
        <taxon>Flavobacteriales</taxon>
        <taxon>Flavobacteriaceae</taxon>
        <taxon>Arenibacter</taxon>
    </lineage>
</organism>
<dbReference type="InterPro" id="IPR052725">
    <property type="entry name" value="GS_Type-3"/>
</dbReference>